<dbReference type="InterPro" id="IPR032710">
    <property type="entry name" value="NTF2-like_dom_sf"/>
</dbReference>
<dbReference type="AlphaFoldDB" id="A0A1H1B250"/>
<evidence type="ECO:0000259" key="1">
    <source>
        <dbReference type="Pfam" id="PF14534"/>
    </source>
</evidence>
<protein>
    <recommendedName>
        <fullName evidence="1">DUF4440 domain-containing protein</fullName>
    </recommendedName>
</protein>
<keyword evidence="3" id="KW-1185">Reference proteome</keyword>
<sequence>MDASDELIELEERGWIALSSGGPTAAEFYQAVLDAEVVMLLPGGTRLTDRSLTIEAMSGAPWSDFRLEVPQVLWPTAETGVITYGVTAHRDGQPEYSALVSTLYVRREGGWKVSFHQQTPRS</sequence>
<feature type="domain" description="DUF4440" evidence="1">
    <location>
        <begin position="8"/>
        <end position="113"/>
    </location>
</feature>
<proteinExistence type="predicted"/>
<organism evidence="2 3">
    <name type="scientific">Crystallibacter crystallopoietes</name>
    <dbReference type="NCBI Taxonomy" id="37928"/>
    <lineage>
        <taxon>Bacteria</taxon>
        <taxon>Bacillati</taxon>
        <taxon>Actinomycetota</taxon>
        <taxon>Actinomycetes</taxon>
        <taxon>Micrococcales</taxon>
        <taxon>Micrococcaceae</taxon>
        <taxon>Crystallibacter</taxon>
    </lineage>
</organism>
<dbReference type="KEGG" id="acry:AC20117_11335"/>
<name>A0A1H1B250_9MICC</name>
<dbReference type="Gene3D" id="3.10.450.50">
    <property type="match status" value="1"/>
</dbReference>
<evidence type="ECO:0000313" key="3">
    <source>
        <dbReference type="Proteomes" id="UP000181917"/>
    </source>
</evidence>
<dbReference type="Pfam" id="PF14534">
    <property type="entry name" value="DUF4440"/>
    <property type="match status" value="1"/>
</dbReference>
<evidence type="ECO:0000313" key="2">
    <source>
        <dbReference type="EMBL" id="SDQ46019.1"/>
    </source>
</evidence>
<dbReference type="EMBL" id="FNKH01000002">
    <property type="protein sequence ID" value="SDQ46019.1"/>
    <property type="molecule type" value="Genomic_DNA"/>
</dbReference>
<reference evidence="2 3" key="1">
    <citation type="submission" date="2016-10" db="EMBL/GenBank/DDBJ databases">
        <authorList>
            <person name="de Groot N.N."/>
        </authorList>
    </citation>
    <scope>NUCLEOTIDE SEQUENCE [LARGE SCALE GENOMIC DNA]</scope>
    <source>
        <strain evidence="2 3">DSM 20117</strain>
    </source>
</reference>
<accession>A0A1H1B250</accession>
<dbReference type="STRING" id="37928.SAMN04489742_1203"/>
<dbReference type="RefSeq" id="WP_074699647.1">
    <property type="nucleotide sequence ID" value="NZ_CP018863.1"/>
</dbReference>
<dbReference type="SUPFAM" id="SSF54427">
    <property type="entry name" value="NTF2-like"/>
    <property type="match status" value="1"/>
</dbReference>
<dbReference type="OrthoDB" id="7845843at2"/>
<gene>
    <name evidence="2" type="ORF">SAMN04489742_1203</name>
</gene>
<dbReference type="Proteomes" id="UP000181917">
    <property type="component" value="Unassembled WGS sequence"/>
</dbReference>
<dbReference type="InterPro" id="IPR027843">
    <property type="entry name" value="DUF4440"/>
</dbReference>